<name>A0A1A8ZTW4_PLAOA</name>
<evidence type="ECO:0000313" key="4">
    <source>
        <dbReference type="EMBL" id="SBT48023.1"/>
    </source>
</evidence>
<dbReference type="InterPro" id="IPR025697">
    <property type="entry name" value="CLU_dom"/>
</dbReference>
<dbReference type="Proteomes" id="UP000078555">
    <property type="component" value="Unassembled WGS sequence"/>
</dbReference>
<keyword evidence="6" id="KW-1185">Reference proteome</keyword>
<reference evidence="3" key="1">
    <citation type="submission" date="2016-05" db="EMBL/GenBank/DDBJ databases">
        <authorList>
            <person name="Lavstsen T."/>
            <person name="Jespersen J.S."/>
        </authorList>
    </citation>
    <scope>NUCLEOTIDE SEQUENCE [LARGE SCALE GENOMIC DNA]</scope>
</reference>
<sequence length="1930" mass="225158">MGTLKNTFSSSRKKKRNHLKTKKDISPAFSNASSALDDYIGDNTGGGANDDANSNRNDRKTYRESNRLSNGQNPRNASKYLKNEEPRGSIKRIIHNTISLFKYKNLKGLICKEEKEKMSNANQFNVNIVVQDNARVQPSSTFPKNIEKKKMMEKMKQKNPPRSKKMVEKISKKEVNSSKREVIKPEEKKVDIGDVSNSSNVCDVGSGDSDKSNHKTRYKKVQNYEGSFTSSYKVEINKNKIGYIQKRFREAKKVKNNAKERDKYSYSCSKMEHSSCSTSEDNSRRSSSSSSANTRKLNFLNCKIKMFNIFVESVKPTRSFNIDIIHPLYNFLCKNENSYLSSNWHDRINYAFRNIWNLKDYMYDEKSEGEREKEFYNELELFHMSSRIGACGLVYSLFLNSNQGSNNSSKVPTSVSTGECRDALEDPADYFKRCFVKVTKKSHPHIYKIYKPKFDDDLVFLFDSIVFTVVLGSRRNKVSYNTARKIYSNDLKGKTVLCDCIFNLKADSTFSLPISSQTDFMGMRIISEPLMPLTEDYTPIDVIKDIYEKASISDYMSGEEDTIEERCECNENCHCDKRITRYDLAKGKNSKLKKEKVFYERLMLEIESYDRKLYEQLRVMSNWVNYNCCILPFGLSNYVDLKLFKGRNNVKLFKSHIDNLLVIRGTEEILPPLLFNQNKEIFITRLRYEFVKYYYDRPLCNTTLAICIKHDKSQYSQNSVHLLKEASRENLNNIDNYVIPKIVNIVTNFSDSYDITKAYHSHGINMRNLGHILNGRKMPEYLSEVVCREIVCRGLKEIYHENLHTFLVNFLEGSNCGDTLTCNISSRSGSASSMPSRILAHSGGRRNREFDKQGRSECRKMICFCRKCFTYWNYFPELVPHKLLIRLLNLTLDVHSVDSIKFWHTILLPKCNEKFDVNLNDYIKIKEIEIYGLLICLEYHFGVNFNERCKENYNVRLPLTLTDVSTFCSKNEQHLFPNVGHLKGIFSPSNGGNHLIEFTSKGKYKVKEPHRCKTSIMGDSKNREYNHLRGIKSYNEERLPVKKNNQLMHIELLGSCDQMEESTRREDKDVMEPKNVYSLLEEMEGKNFSYEQSEINGDGRKKTDISASTQCDGNKHGKWKERDFIFFYPKVDASFPMYATWSHRAIEKLYNDTLVQEKFKIKKMLEENIVDTIYPKHSDFIHINNICSVGSCSKIKSFVYEYKIPCHPYCILNEKMKCIHYVRAKKSLYLLLNINIDKDIFKLTKTFLCLAYLHFEHGYTGKCLKICYYMYNSIPQLGTLKRDILILILQCKVKEGNIEDALIIYKLIVLFSRFYDGKNNMSTFLCNILLAHYYYDKANSEKEKMKGVTENGGHSGEKNMKKGDVFIREGSKTNDEVDREEEGGQTKGRVINTVDYFELKKKNLLKALYYSEECYRTITTTLNDISLHYLYIFSLMVLGNILMSLNKFHRAIKYYTLSLNYSIRGKMPHFIILQNKCSLADSLKKNGNFDKAIEIAEECLASINSSTCFSQNLILYIIFCLAEMKQYIGCKDLIFPGIPLDNKVCNVHIKKKILLQDFTKYELNYLNEKKKKYRQDAIDLYTKLYYKLKSQKNYTLVFAKDIFGHFYTKEELTICPDRNTNSFEENMEKIYLVIREILKIKVISLNMNKQFMLASKLLAIVLSKNSSAFVADLTLKGKRGAGERGLECIDRVEYNDHGEDSYIDELLSDLHMNAGIGGVDTPLHLELSNFHLNQQKFFFHRSCYTKEYDYISIEKILFDDTYFSIEDICKYCYMKCDRYNNRQKKKYKEPNPIYFLNPSVWFDVLFFAVMKGTYNNVQLLVLIDLIKFFLTPMQKQLILFRVKSLNSIRDNEQYSTYMQYILNRENKKIMHLANIVDKEKKNTPIFCDKLSSEFSNFNKENMEQNIDFLSNIIVTNPRLLPFPRSSDTVK</sequence>
<feature type="compositionally biased region" description="Polar residues" evidence="1">
    <location>
        <begin position="1"/>
        <end position="10"/>
    </location>
</feature>
<feature type="compositionally biased region" description="Basic and acidic residues" evidence="1">
    <location>
        <begin position="56"/>
        <end position="66"/>
    </location>
</feature>
<dbReference type="Gene3D" id="1.25.40.10">
    <property type="entry name" value="Tetratricopeptide repeat domain"/>
    <property type="match status" value="1"/>
</dbReference>
<feature type="compositionally biased region" description="Basic residues" evidence="1">
    <location>
        <begin position="11"/>
        <end position="21"/>
    </location>
</feature>
<feature type="region of interest" description="Disordered" evidence="1">
    <location>
        <begin position="272"/>
        <end position="291"/>
    </location>
</feature>
<feature type="region of interest" description="Disordered" evidence="1">
    <location>
        <begin position="151"/>
        <end position="178"/>
    </location>
</feature>
<accession>A0A1A8ZTW4</accession>
<proteinExistence type="predicted"/>
<feature type="compositionally biased region" description="Basic and acidic residues" evidence="1">
    <location>
        <begin position="165"/>
        <end position="178"/>
    </location>
</feature>
<dbReference type="PROSITE" id="PS51823">
    <property type="entry name" value="CLU"/>
    <property type="match status" value="1"/>
</dbReference>
<dbReference type="InterPro" id="IPR011990">
    <property type="entry name" value="TPR-like_helical_dom_sf"/>
</dbReference>
<dbReference type="SUPFAM" id="SSF48452">
    <property type="entry name" value="TPR-like"/>
    <property type="match status" value="1"/>
</dbReference>
<dbReference type="InterPro" id="IPR033646">
    <property type="entry name" value="CLU-central"/>
</dbReference>
<evidence type="ECO:0000313" key="6">
    <source>
        <dbReference type="Proteomes" id="UP000078555"/>
    </source>
</evidence>
<organism evidence="3 6">
    <name type="scientific">Plasmodium ovale wallikeri</name>
    <dbReference type="NCBI Taxonomy" id="864142"/>
    <lineage>
        <taxon>Eukaryota</taxon>
        <taxon>Sar</taxon>
        <taxon>Alveolata</taxon>
        <taxon>Apicomplexa</taxon>
        <taxon>Aconoidasida</taxon>
        <taxon>Haemosporida</taxon>
        <taxon>Plasmodiidae</taxon>
        <taxon>Plasmodium</taxon>
        <taxon>Plasmodium (Plasmodium)</taxon>
    </lineage>
</organism>
<evidence type="ECO:0000313" key="5">
    <source>
        <dbReference type="Proteomes" id="UP000078550"/>
    </source>
</evidence>
<dbReference type="Pfam" id="PF12807">
    <property type="entry name" value="eIF3_p135"/>
    <property type="match status" value="1"/>
</dbReference>
<reference evidence="5 6" key="2">
    <citation type="submission" date="2016-05" db="EMBL/GenBank/DDBJ databases">
        <authorList>
            <person name="Naeem Raeece"/>
        </authorList>
    </citation>
    <scope>NUCLEOTIDE SEQUENCE [LARGE SCALE GENOMIC DNA]</scope>
</reference>
<dbReference type="EMBL" id="FLRD01000145">
    <property type="protein sequence ID" value="SBT47313.1"/>
    <property type="molecule type" value="Genomic_DNA"/>
</dbReference>
<gene>
    <name evidence="3" type="ORF">POVWA1_055490</name>
    <name evidence="4" type="ORF">POVWA2_055190</name>
</gene>
<protein>
    <recommendedName>
        <fullName evidence="2">Clu domain-containing protein</fullName>
    </recommendedName>
</protein>
<feature type="domain" description="Clu" evidence="2">
    <location>
        <begin position="318"/>
        <end position="677"/>
    </location>
</feature>
<feature type="compositionally biased region" description="Low complexity" evidence="1">
    <location>
        <begin position="274"/>
        <end position="291"/>
    </location>
</feature>
<dbReference type="Proteomes" id="UP000078550">
    <property type="component" value="Unassembled WGS sequence"/>
</dbReference>
<dbReference type="EMBL" id="FLRE01000189">
    <property type="protein sequence ID" value="SBT48023.1"/>
    <property type="molecule type" value="Genomic_DNA"/>
</dbReference>
<evidence type="ECO:0000313" key="3">
    <source>
        <dbReference type="EMBL" id="SBT47313.1"/>
    </source>
</evidence>
<feature type="region of interest" description="Disordered" evidence="1">
    <location>
        <begin position="1"/>
        <end position="84"/>
    </location>
</feature>
<feature type="compositionally biased region" description="Polar residues" evidence="1">
    <location>
        <begin position="67"/>
        <end position="76"/>
    </location>
</feature>
<evidence type="ECO:0000259" key="2">
    <source>
        <dbReference type="PROSITE" id="PS51823"/>
    </source>
</evidence>
<evidence type="ECO:0000256" key="1">
    <source>
        <dbReference type="SAM" id="MobiDB-lite"/>
    </source>
</evidence>